<evidence type="ECO:0000313" key="2">
    <source>
        <dbReference type="EMBL" id="KII64180.1"/>
    </source>
</evidence>
<reference evidence="2 3" key="1">
    <citation type="journal article" date="2014" name="Genome Biol. Evol.">
        <title>The genome of the myxosporean Thelohanellus kitauei shows adaptations to nutrient acquisition within its fish host.</title>
        <authorList>
            <person name="Yang Y."/>
            <person name="Xiong J."/>
            <person name="Zhou Z."/>
            <person name="Huo F."/>
            <person name="Miao W."/>
            <person name="Ran C."/>
            <person name="Liu Y."/>
            <person name="Zhang J."/>
            <person name="Feng J."/>
            <person name="Wang M."/>
            <person name="Wang M."/>
            <person name="Wang L."/>
            <person name="Yao B."/>
        </authorList>
    </citation>
    <scope>NUCLEOTIDE SEQUENCE [LARGE SCALE GENOMIC DNA]</scope>
    <source>
        <strain evidence="2">Wuqing</strain>
    </source>
</reference>
<feature type="transmembrane region" description="Helical" evidence="1">
    <location>
        <begin position="242"/>
        <end position="261"/>
    </location>
</feature>
<proteinExistence type="predicted"/>
<evidence type="ECO:0000256" key="1">
    <source>
        <dbReference type="SAM" id="Phobius"/>
    </source>
</evidence>
<comment type="caution">
    <text evidence="2">The sequence shown here is derived from an EMBL/GenBank/DDBJ whole genome shotgun (WGS) entry which is preliminary data.</text>
</comment>
<dbReference type="Proteomes" id="UP000031668">
    <property type="component" value="Unassembled WGS sequence"/>
</dbReference>
<name>A0A0C2MIL0_THEKT</name>
<protein>
    <submittedName>
        <fullName evidence="2">Uncharacterized protein</fullName>
    </submittedName>
</protein>
<sequence length="265" mass="31006">MRYDLTFIFLASICINHHSALDSVSTPLICVPTCPDYVIWKVFEYLIDRGRWACVSPFFLEAYLNSFDGLMTESEFRALMNKWPLNHDETIKKQVTLAIKDAYLDQELDPDTCAHSLQDSQDHQKIFSYLTKYHPEYMKESMVFPTACLASFTTHDSLFQDETLEKKVMKTVRSHVTQKSMKYDSVWFQQTVTDIEKIIQLSNDYHNPENIFNQMRAPLVRCYIRKNLRKEMKIRKKKSYDVRSIVAICATTLVGLILLMLEAIL</sequence>
<keyword evidence="1" id="KW-0472">Membrane</keyword>
<keyword evidence="1" id="KW-0812">Transmembrane</keyword>
<keyword evidence="1" id="KW-1133">Transmembrane helix</keyword>
<dbReference type="AlphaFoldDB" id="A0A0C2MIL0"/>
<keyword evidence="3" id="KW-1185">Reference proteome</keyword>
<gene>
    <name evidence="2" type="ORF">RF11_03235</name>
</gene>
<dbReference type="EMBL" id="JWZT01004411">
    <property type="protein sequence ID" value="KII64180.1"/>
    <property type="molecule type" value="Genomic_DNA"/>
</dbReference>
<evidence type="ECO:0000313" key="3">
    <source>
        <dbReference type="Proteomes" id="UP000031668"/>
    </source>
</evidence>
<organism evidence="2 3">
    <name type="scientific">Thelohanellus kitauei</name>
    <name type="common">Myxosporean</name>
    <dbReference type="NCBI Taxonomy" id="669202"/>
    <lineage>
        <taxon>Eukaryota</taxon>
        <taxon>Metazoa</taxon>
        <taxon>Cnidaria</taxon>
        <taxon>Myxozoa</taxon>
        <taxon>Myxosporea</taxon>
        <taxon>Bivalvulida</taxon>
        <taxon>Platysporina</taxon>
        <taxon>Myxobolidae</taxon>
        <taxon>Thelohanellus</taxon>
    </lineage>
</organism>
<accession>A0A0C2MIL0</accession>